<gene>
    <name evidence="2" type="ORF">OFUS_LOCUS16498</name>
</gene>
<name>A0A8S4PDN5_OWEFU</name>
<feature type="compositionally biased region" description="Polar residues" evidence="1">
    <location>
        <begin position="74"/>
        <end position="92"/>
    </location>
</feature>
<feature type="compositionally biased region" description="Polar residues" evidence="1">
    <location>
        <begin position="34"/>
        <end position="47"/>
    </location>
</feature>
<feature type="compositionally biased region" description="Polar residues" evidence="1">
    <location>
        <begin position="138"/>
        <end position="153"/>
    </location>
</feature>
<feature type="compositionally biased region" description="Low complexity" evidence="1">
    <location>
        <begin position="48"/>
        <end position="60"/>
    </location>
</feature>
<feature type="compositionally biased region" description="Basic and acidic residues" evidence="1">
    <location>
        <begin position="309"/>
        <end position="318"/>
    </location>
</feature>
<dbReference type="AlphaFoldDB" id="A0A8S4PDN5"/>
<evidence type="ECO:0000313" key="3">
    <source>
        <dbReference type="Proteomes" id="UP000749559"/>
    </source>
</evidence>
<dbReference type="EMBL" id="CAIIXF020000008">
    <property type="protein sequence ID" value="CAH1791414.1"/>
    <property type="molecule type" value="Genomic_DNA"/>
</dbReference>
<feature type="region of interest" description="Disordered" evidence="1">
    <location>
        <begin position="177"/>
        <end position="197"/>
    </location>
</feature>
<reference evidence="2" key="1">
    <citation type="submission" date="2022-03" db="EMBL/GenBank/DDBJ databases">
        <authorList>
            <person name="Martin C."/>
        </authorList>
    </citation>
    <scope>NUCLEOTIDE SEQUENCE</scope>
</reference>
<feature type="region of interest" description="Disordered" evidence="1">
    <location>
        <begin position="34"/>
        <end position="109"/>
    </location>
</feature>
<dbReference type="Proteomes" id="UP000749559">
    <property type="component" value="Unassembled WGS sequence"/>
</dbReference>
<evidence type="ECO:0000313" key="2">
    <source>
        <dbReference type="EMBL" id="CAH1791414.1"/>
    </source>
</evidence>
<protein>
    <submittedName>
        <fullName evidence="2">Uncharacterized protein</fullName>
    </submittedName>
</protein>
<accession>A0A8S4PDN5</accession>
<sequence length="376" mass="43219">MKNTYNKEIVGLKKDISLLEGIVQSILFRINRTTGPVLSPTNESNPISVQSQVTVSSTTSNDPNKASSDPDMSKATNLSIKTVQSADQPQKTFVDKQTTRAPSNESQTFYPEYLKDHDTDFPQLPQRTGALRTRSRSESAVPSSYIESQDNQIPRADTSTQNWNEIVAKKKSPVKMVPFKPLNAPSKNRDNAQTTRTKRGLRGIAFERSKTLYLENICQEESESDDDTIKIVKEHANSKDIKILQVYVVHNRVNSYRVGCKIIVPLSTASKAMESDMWPTPIACREWRTRPYTDRRSDQLPPRLRYSNRRQENEDRRQARPPYLDRDDDDDGHPRSYQSRNSKVYEYDHSKDPRSRSVDDNGHNRIDWYDRVDYGK</sequence>
<organism evidence="2 3">
    <name type="scientific">Owenia fusiformis</name>
    <name type="common">Polychaete worm</name>
    <dbReference type="NCBI Taxonomy" id="6347"/>
    <lineage>
        <taxon>Eukaryota</taxon>
        <taxon>Metazoa</taxon>
        <taxon>Spiralia</taxon>
        <taxon>Lophotrochozoa</taxon>
        <taxon>Annelida</taxon>
        <taxon>Polychaeta</taxon>
        <taxon>Sedentaria</taxon>
        <taxon>Canalipalpata</taxon>
        <taxon>Sabellida</taxon>
        <taxon>Oweniida</taxon>
        <taxon>Oweniidae</taxon>
        <taxon>Owenia</taxon>
    </lineage>
</organism>
<feature type="compositionally biased region" description="Basic and acidic residues" evidence="1">
    <location>
        <begin position="343"/>
        <end position="376"/>
    </location>
</feature>
<feature type="region of interest" description="Disordered" evidence="1">
    <location>
        <begin position="293"/>
        <end position="376"/>
    </location>
</feature>
<proteinExistence type="predicted"/>
<feature type="region of interest" description="Disordered" evidence="1">
    <location>
        <begin position="128"/>
        <end position="153"/>
    </location>
</feature>
<keyword evidence="3" id="KW-1185">Reference proteome</keyword>
<comment type="caution">
    <text evidence="2">The sequence shown here is derived from an EMBL/GenBank/DDBJ whole genome shotgun (WGS) entry which is preliminary data.</text>
</comment>
<evidence type="ECO:0000256" key="1">
    <source>
        <dbReference type="SAM" id="MobiDB-lite"/>
    </source>
</evidence>
<feature type="compositionally biased region" description="Polar residues" evidence="1">
    <location>
        <begin position="99"/>
        <end position="109"/>
    </location>
</feature>